<accession>A0A418QPU5</accession>
<evidence type="ECO:0008006" key="4">
    <source>
        <dbReference type="Google" id="ProtNLM"/>
    </source>
</evidence>
<comment type="caution">
    <text evidence="2">The sequence shown here is derived from an EMBL/GenBank/DDBJ whole genome shotgun (WGS) entry which is preliminary data.</text>
</comment>
<keyword evidence="1" id="KW-0732">Signal</keyword>
<reference evidence="2 3" key="1">
    <citation type="submission" date="2019-01" db="EMBL/GenBank/DDBJ databases">
        <title>Hymenobacter humicola sp. nov., isolated from soils in Antarctica.</title>
        <authorList>
            <person name="Sedlacek I."/>
            <person name="Holochova P."/>
            <person name="Kralova S."/>
            <person name="Pantucek R."/>
            <person name="Stankova E."/>
            <person name="Vrbovska V."/>
            <person name="Kristofova L."/>
            <person name="Svec P."/>
            <person name="Busse H.-J."/>
        </authorList>
    </citation>
    <scope>NUCLEOTIDE SEQUENCE [LARGE SCALE GENOMIC DNA]</scope>
    <source>
        <strain evidence="2 3">CCM 8852</strain>
    </source>
</reference>
<sequence>MPTFPTLRLAVLLAFTSLGAVSCISPPDYPDTPQIEFRSITQEIKLDALQQEYNNVGVSINYKDGDGNLGMNKEEVDAGKNDPLNPNSYNFICIMQVLNSNNTFTDFTATPALPGYSGQFPYLPPAEQGDRKAPLRGDITLDIPITTPIITPFQTVPKGSVVRFKVKIKDRTLNESNEIVTSPITLQ</sequence>
<keyword evidence="3" id="KW-1185">Reference proteome</keyword>
<dbReference type="OrthoDB" id="980982at2"/>
<gene>
    <name evidence="2" type="ORF">D0T11_17145</name>
</gene>
<dbReference type="Proteomes" id="UP000284250">
    <property type="component" value="Unassembled WGS sequence"/>
</dbReference>
<dbReference type="RefSeq" id="WP_119657035.1">
    <property type="nucleotide sequence ID" value="NZ_JBHUOI010000012.1"/>
</dbReference>
<dbReference type="AlphaFoldDB" id="A0A418QPU5"/>
<organism evidence="2 3">
    <name type="scientific">Hymenobacter rubripertinctus</name>
    <dbReference type="NCBI Taxonomy" id="2029981"/>
    <lineage>
        <taxon>Bacteria</taxon>
        <taxon>Pseudomonadati</taxon>
        <taxon>Bacteroidota</taxon>
        <taxon>Cytophagia</taxon>
        <taxon>Cytophagales</taxon>
        <taxon>Hymenobacteraceae</taxon>
        <taxon>Hymenobacter</taxon>
    </lineage>
</organism>
<evidence type="ECO:0000313" key="3">
    <source>
        <dbReference type="Proteomes" id="UP000284250"/>
    </source>
</evidence>
<dbReference type="EMBL" id="QYCN01000031">
    <property type="protein sequence ID" value="RIY07267.1"/>
    <property type="molecule type" value="Genomic_DNA"/>
</dbReference>
<feature type="chain" id="PRO_5019242721" description="Lipoprotein" evidence="1">
    <location>
        <begin position="21"/>
        <end position="187"/>
    </location>
</feature>
<proteinExistence type="predicted"/>
<name>A0A418QPU5_9BACT</name>
<evidence type="ECO:0000256" key="1">
    <source>
        <dbReference type="SAM" id="SignalP"/>
    </source>
</evidence>
<evidence type="ECO:0000313" key="2">
    <source>
        <dbReference type="EMBL" id="RIY07267.1"/>
    </source>
</evidence>
<feature type="signal peptide" evidence="1">
    <location>
        <begin position="1"/>
        <end position="20"/>
    </location>
</feature>
<protein>
    <recommendedName>
        <fullName evidence="4">Lipoprotein</fullName>
    </recommendedName>
</protein>